<dbReference type="InterPro" id="IPR011990">
    <property type="entry name" value="TPR-like_helical_dom_sf"/>
</dbReference>
<dbReference type="Gene3D" id="1.10.260.40">
    <property type="entry name" value="lambda repressor-like DNA-binding domains"/>
    <property type="match status" value="1"/>
</dbReference>
<reference evidence="2 3" key="1">
    <citation type="submission" date="2024-06" db="EMBL/GenBank/DDBJ databases">
        <title>Genomic Encyclopedia of Type Strains, Phase IV (KMG-IV): sequencing the most valuable type-strain genomes for metagenomic binning, comparative biology and taxonomic classification.</title>
        <authorList>
            <person name="Goeker M."/>
        </authorList>
    </citation>
    <scope>NUCLEOTIDE SEQUENCE [LARGE SCALE GENOMIC DNA]</scope>
    <source>
        <strain evidence="2 3">DSM 100124</strain>
    </source>
</reference>
<feature type="domain" description="HTH cro/C1-type" evidence="1">
    <location>
        <begin position="6"/>
        <end position="59"/>
    </location>
</feature>
<keyword evidence="3" id="KW-1185">Reference proteome</keyword>
<evidence type="ECO:0000259" key="1">
    <source>
        <dbReference type="PROSITE" id="PS50943"/>
    </source>
</evidence>
<gene>
    <name evidence="2" type="ORF">ABID52_003815</name>
</gene>
<evidence type="ECO:0000313" key="2">
    <source>
        <dbReference type="EMBL" id="MET3730196.1"/>
    </source>
</evidence>
<dbReference type="SMART" id="SM00530">
    <property type="entry name" value="HTH_XRE"/>
    <property type="match status" value="1"/>
</dbReference>
<dbReference type="InterPro" id="IPR019734">
    <property type="entry name" value="TPR_rpt"/>
</dbReference>
<dbReference type="PROSITE" id="PS50943">
    <property type="entry name" value="HTH_CROC1"/>
    <property type="match status" value="1"/>
</dbReference>
<dbReference type="SUPFAM" id="SSF48452">
    <property type="entry name" value="TPR-like"/>
    <property type="match status" value="1"/>
</dbReference>
<evidence type="ECO:0000313" key="3">
    <source>
        <dbReference type="Proteomes" id="UP001549097"/>
    </source>
</evidence>
<dbReference type="SMART" id="SM00028">
    <property type="entry name" value="TPR"/>
    <property type="match status" value="4"/>
</dbReference>
<organism evidence="2 3">
    <name type="scientific">Fictibacillus halophilus</name>
    <dbReference type="NCBI Taxonomy" id="1610490"/>
    <lineage>
        <taxon>Bacteria</taxon>
        <taxon>Bacillati</taxon>
        <taxon>Bacillota</taxon>
        <taxon>Bacilli</taxon>
        <taxon>Bacillales</taxon>
        <taxon>Fictibacillaceae</taxon>
        <taxon>Fictibacillus</taxon>
    </lineage>
</organism>
<dbReference type="SUPFAM" id="SSF47413">
    <property type="entry name" value="lambda repressor-like DNA-binding domains"/>
    <property type="match status" value="1"/>
</dbReference>
<dbReference type="InterPro" id="IPR001387">
    <property type="entry name" value="Cro/C1-type_HTH"/>
</dbReference>
<comment type="caution">
    <text evidence="2">The sequence shown here is derived from an EMBL/GenBank/DDBJ whole genome shotgun (WGS) entry which is preliminary data.</text>
</comment>
<dbReference type="Pfam" id="PF01381">
    <property type="entry name" value="HTH_3"/>
    <property type="match status" value="1"/>
</dbReference>
<accession>A0ABV2LNQ0</accession>
<dbReference type="EMBL" id="JBEPMP010000003">
    <property type="protein sequence ID" value="MET3730196.1"/>
    <property type="molecule type" value="Genomic_DNA"/>
</dbReference>
<dbReference type="InterPro" id="IPR010982">
    <property type="entry name" value="Lambda_DNA-bd_dom_sf"/>
</dbReference>
<dbReference type="RefSeq" id="WP_198769323.1">
    <property type="nucleotide sequence ID" value="NZ_JAEACF010000003.1"/>
</dbReference>
<protein>
    <submittedName>
        <fullName evidence="2">Tetratricopeptide (TPR) repeat protein</fullName>
    </submittedName>
</protein>
<proteinExistence type="predicted"/>
<dbReference type="Proteomes" id="UP001549097">
    <property type="component" value="Unassembled WGS sequence"/>
</dbReference>
<dbReference type="CDD" id="cd00093">
    <property type="entry name" value="HTH_XRE"/>
    <property type="match status" value="1"/>
</dbReference>
<dbReference type="Pfam" id="PF13424">
    <property type="entry name" value="TPR_12"/>
    <property type="match status" value="1"/>
</dbReference>
<sequence length="417" mass="49361">MVGQRIRYYRKTKGLTQEELAQGICSVSYLSKIEKGDAKSSEEVINLLCDRLGISPEEVDESKILEMLNEWNLMMVDRQFEEAGNTFIEIKEKMEGITDPSLRLRYELFYSRYLMVIEPPLLDETKEKLEGIEKLLDHLSNDLKFYYYMFWGMYYNFNKKYNEALNYLHKAEKQFNQTSNIQDSEAAVNYYLLALTYSFLMRVTSITTYTFKAIYIFDRDYNYSRSADCQILLGISYRRAKQYDLAETHLKNALKYSTMFKDETLNGIIYHNLGYISSCKKEHLKAIDRYEKSLGFKQSQSPQNMANTIYLLASEHYELGNFEKVKALIKSGLDLVDEEQESYYNLILLQYKMDGIESEEYIQYLRKKAIPFFEQKGIWEYVSNYAELLADMFFNQGHYKKASEYYRVANNARKNIF</sequence>
<dbReference type="Gene3D" id="1.25.40.10">
    <property type="entry name" value="Tetratricopeptide repeat domain"/>
    <property type="match status" value="1"/>
</dbReference>
<name>A0ABV2LNQ0_9BACL</name>